<dbReference type="InterPro" id="IPR014085">
    <property type="entry name" value="Allophanate_hydrolase"/>
</dbReference>
<name>A0A3M8QP14_9PROT</name>
<dbReference type="InterPro" id="IPR023631">
    <property type="entry name" value="Amidase_dom"/>
</dbReference>
<evidence type="ECO:0000313" key="3">
    <source>
        <dbReference type="EMBL" id="RNF57957.1"/>
    </source>
</evidence>
<dbReference type="EMBL" id="RIZI01000193">
    <property type="protein sequence ID" value="RNF57957.1"/>
    <property type="molecule type" value="Genomic_DNA"/>
</dbReference>
<feature type="domain" description="Amidase" evidence="1">
    <location>
        <begin position="47"/>
        <end position="437"/>
    </location>
</feature>
<keyword evidence="3" id="KW-0378">Hydrolase</keyword>
<dbReference type="Gene3D" id="3.10.490.10">
    <property type="entry name" value="Gamma-glutamyl cyclotransferase-like"/>
    <property type="match status" value="1"/>
</dbReference>
<dbReference type="AlphaFoldDB" id="A0A3M8QP14"/>
<feature type="domain" description="Allophanate hydrolase C-terminal" evidence="2">
    <location>
        <begin position="473"/>
        <end position="593"/>
    </location>
</feature>
<dbReference type="Gene3D" id="3.90.1300.10">
    <property type="entry name" value="Amidase signature (AS) domain"/>
    <property type="match status" value="1"/>
</dbReference>
<comment type="caution">
    <text evidence="3">The sequence shown here is derived from an EMBL/GenBank/DDBJ whole genome shotgun (WGS) entry which is preliminary data.</text>
</comment>
<dbReference type="InterPro" id="IPR000120">
    <property type="entry name" value="Amidase"/>
</dbReference>
<dbReference type="InterPro" id="IPR053844">
    <property type="entry name" value="AH_C"/>
</dbReference>
<dbReference type="Gene3D" id="1.20.58.1700">
    <property type="match status" value="1"/>
</dbReference>
<dbReference type="NCBIfam" id="NF006043">
    <property type="entry name" value="PRK08186.1"/>
    <property type="match status" value="1"/>
</dbReference>
<evidence type="ECO:0000259" key="2">
    <source>
        <dbReference type="Pfam" id="PF21986"/>
    </source>
</evidence>
<dbReference type="Pfam" id="PF21986">
    <property type="entry name" value="AH_C"/>
    <property type="match status" value="1"/>
</dbReference>
<accession>A0A3M8QP14</accession>
<organism evidence="3">
    <name type="scientific">Acidithiobacillus sulfuriphilus</name>
    <dbReference type="NCBI Taxonomy" id="1867749"/>
    <lineage>
        <taxon>Bacteria</taxon>
        <taxon>Pseudomonadati</taxon>
        <taxon>Pseudomonadota</taxon>
        <taxon>Acidithiobacillia</taxon>
        <taxon>Acidithiobacillales</taxon>
        <taxon>Acidithiobacillaceae</taxon>
        <taxon>Acidithiobacillus</taxon>
    </lineage>
</organism>
<dbReference type="PANTHER" id="PTHR11895:SF169">
    <property type="entry name" value="GLUTAMYL-TRNA(GLN) AMIDOTRANSFERASE"/>
    <property type="match status" value="1"/>
</dbReference>
<dbReference type="OrthoDB" id="8872210at2"/>
<evidence type="ECO:0000259" key="1">
    <source>
        <dbReference type="Pfam" id="PF01425"/>
    </source>
</evidence>
<dbReference type="Pfam" id="PF01425">
    <property type="entry name" value="Amidase"/>
    <property type="match status" value="1"/>
</dbReference>
<proteinExistence type="predicted"/>
<dbReference type="InterPro" id="IPR036928">
    <property type="entry name" value="AS_sf"/>
</dbReference>
<reference evidence="3" key="1">
    <citation type="submission" date="2018-10" db="EMBL/GenBank/DDBJ databases">
        <title>Acidithiobacillus sulfuriphilus sp. nov.: an extremely acidophilic sulfur-oxidizing chemolithotroph isolated from a neutral pH environment.</title>
        <authorList>
            <person name="Falagan C."/>
            <person name="Moya-Beltran A."/>
            <person name="Quatrini R."/>
            <person name="Johnson D.B."/>
        </authorList>
    </citation>
    <scope>NUCLEOTIDE SEQUENCE [LARGE SCALE GENOMIC DNA]</scope>
    <source>
        <strain evidence="3">CJ-2</strain>
    </source>
</reference>
<dbReference type="SUPFAM" id="SSF75304">
    <property type="entry name" value="Amidase signature (AS) enzymes"/>
    <property type="match status" value="1"/>
</dbReference>
<sequence>MSSSLYIHNLLSAYRSGQLTPTILMEQLLERSASYTDHAIWITPPQREHLLERARELEGRGMEELPLYGVPFAIKDNMDLADVPTTCACPDFAYTPKRSAMVVQKLLDAGAIAMGKTNLDQFATGLNGTRSPYGACRNAFAPDYISGGSSAGSAVAVALGLASFSLGTDTAGSGRVPAAFHNLVGLKPTCGLLSTSGVVPACRSLDSVSIFALSAQDAQRVFAAALGEDPSDPYSRTIQPHGFDFGRAPRFRFGVPAAKDLNFFGDDQYGHLFDAAVARLESLGGERIELDFAPFLETARLLYGGPWVAERYQAIRSFIDANPDALFPVTRDITLGGAKPLAADAFAALYRLRELRRNCDCIWPQVDCVITPTAGTIFTRAQLLAEPVARNTDLGYYTNFMNLLDYAAVAVPAGFRPDGLPFGVTLFAPAHQDVPLLHLAERWQLADSMPNGAVETMPPPVETVPAAVPSGQVRVAVVGAHLSGLPLNQQLTSRGGRLLSETRTAPCYRFYALPDGKRPGLIRVANGGEAIDCEVWEMPTAVFGSLVAGIPAPLGIGTVELADGSAVSGFLCEGIGITNASDITRFGGWRAYLRSLQV</sequence>
<dbReference type="RefSeq" id="WP_123105898.1">
    <property type="nucleotide sequence ID" value="NZ_CP127527.1"/>
</dbReference>
<dbReference type="PANTHER" id="PTHR11895">
    <property type="entry name" value="TRANSAMIDASE"/>
    <property type="match status" value="1"/>
</dbReference>
<gene>
    <name evidence="3" type="primary">atzF</name>
    <name evidence="3" type="ORF">EC580_13410</name>
</gene>
<protein>
    <submittedName>
        <fullName evidence="3">Allophanate hydrolase</fullName>
        <ecNumber evidence="3">3.5.1.54</ecNumber>
    </submittedName>
</protein>
<dbReference type="EC" id="3.5.1.54" evidence="3"/>
<dbReference type="NCBIfam" id="TIGR02713">
    <property type="entry name" value="allophanate_hyd"/>
    <property type="match status" value="1"/>
</dbReference>
<dbReference type="GO" id="GO:0004039">
    <property type="term" value="F:allophanate hydrolase activity"/>
    <property type="evidence" value="ECO:0007669"/>
    <property type="project" value="UniProtKB-EC"/>
</dbReference>